<dbReference type="PROSITE" id="PS50802">
    <property type="entry name" value="OTU"/>
    <property type="match status" value="1"/>
</dbReference>
<keyword evidence="2 3" id="KW-0378">Hydrolase</keyword>
<dbReference type="Gene3D" id="3.90.70.80">
    <property type="match status" value="1"/>
</dbReference>
<evidence type="ECO:0000256" key="3">
    <source>
        <dbReference type="RuleBase" id="RU367104"/>
    </source>
</evidence>
<dbReference type="GO" id="GO:0004843">
    <property type="term" value="F:cysteine-type deubiquitinase activity"/>
    <property type="evidence" value="ECO:0007669"/>
    <property type="project" value="UniProtKB-UniRule"/>
</dbReference>
<dbReference type="EMBL" id="HBGJ01043315">
    <property type="protein sequence ID" value="CAD9268814.1"/>
    <property type="molecule type" value="Transcribed_RNA"/>
</dbReference>
<dbReference type="SUPFAM" id="SSF143990">
    <property type="entry name" value="YbiA-like"/>
    <property type="match status" value="1"/>
</dbReference>
<dbReference type="AlphaFoldDB" id="A0A7S1UIY4"/>
<proteinExistence type="predicted"/>
<evidence type="ECO:0000256" key="2">
    <source>
        <dbReference type="ARBA" id="ARBA00022801"/>
    </source>
</evidence>
<protein>
    <recommendedName>
        <fullName evidence="3">Ubiquitin thioesterase OTU</fullName>
        <ecNumber evidence="3">3.4.19.12</ecNumber>
    </recommendedName>
</protein>
<dbReference type="EC" id="3.4.19.12" evidence="3"/>
<dbReference type="SUPFAM" id="SSF54001">
    <property type="entry name" value="Cysteine proteinases"/>
    <property type="match status" value="1"/>
</dbReference>
<evidence type="ECO:0000256" key="1">
    <source>
        <dbReference type="ARBA" id="ARBA00000707"/>
    </source>
</evidence>
<dbReference type="Pfam" id="PF02338">
    <property type="entry name" value="OTU"/>
    <property type="match status" value="1"/>
</dbReference>
<evidence type="ECO:0000259" key="4">
    <source>
        <dbReference type="PROSITE" id="PS50802"/>
    </source>
</evidence>
<dbReference type="InterPro" id="IPR012816">
    <property type="entry name" value="NADAR"/>
</dbReference>
<dbReference type="InterPro" id="IPR038765">
    <property type="entry name" value="Papain-like_cys_pep_sf"/>
</dbReference>
<reference evidence="5" key="1">
    <citation type="submission" date="2021-01" db="EMBL/GenBank/DDBJ databases">
        <authorList>
            <person name="Corre E."/>
            <person name="Pelletier E."/>
            <person name="Niang G."/>
            <person name="Scheremetjew M."/>
            <person name="Finn R."/>
            <person name="Kale V."/>
            <person name="Holt S."/>
            <person name="Cochrane G."/>
            <person name="Meng A."/>
            <person name="Brown T."/>
            <person name="Cohen L."/>
        </authorList>
    </citation>
    <scope>NUCLEOTIDE SEQUENCE</scope>
    <source>
        <strain evidence="5">CCMP2877</strain>
    </source>
</reference>
<dbReference type="Gene3D" id="1.10.357.40">
    <property type="entry name" value="YbiA-like"/>
    <property type="match status" value="1"/>
</dbReference>
<dbReference type="PANTHER" id="PTHR13312:SF0">
    <property type="entry name" value="UBIQUITIN THIOESTERASE OTU1"/>
    <property type="match status" value="1"/>
</dbReference>
<keyword evidence="3" id="KW-0788">Thiol protease</keyword>
<comment type="function">
    <text evidence="3">Hydrolase that can remove conjugated ubiquitin from proteins and may therefore play an important regulatory role at the level of protein turnover by preventing degradation.</text>
</comment>
<dbReference type="InterPro" id="IPR003323">
    <property type="entry name" value="OTU_dom"/>
</dbReference>
<comment type="catalytic activity">
    <reaction evidence="1 3">
        <text>Thiol-dependent hydrolysis of ester, thioester, amide, peptide and isopeptide bonds formed by the C-terminal Gly of ubiquitin (a 76-residue protein attached to proteins as an intracellular targeting signal).</text>
        <dbReference type="EC" id="3.4.19.12"/>
    </reaction>
</comment>
<dbReference type="GO" id="GO:0036503">
    <property type="term" value="P:ERAD pathway"/>
    <property type="evidence" value="ECO:0007669"/>
    <property type="project" value="TreeGrafter"/>
</dbReference>
<evidence type="ECO:0000313" key="5">
    <source>
        <dbReference type="EMBL" id="CAD9268814.1"/>
    </source>
</evidence>
<dbReference type="GO" id="GO:0005829">
    <property type="term" value="C:cytosol"/>
    <property type="evidence" value="ECO:0007669"/>
    <property type="project" value="TreeGrafter"/>
</dbReference>
<feature type="domain" description="OTU" evidence="4">
    <location>
        <begin position="11"/>
        <end position="141"/>
    </location>
</feature>
<keyword evidence="3" id="KW-0645">Protease</keyword>
<keyword evidence="3" id="KW-0833">Ubl conjugation pathway</keyword>
<keyword evidence="3" id="KW-0963">Cytoplasm</keyword>
<dbReference type="GO" id="GO:0030968">
    <property type="term" value="P:endoplasmic reticulum unfolded protein response"/>
    <property type="evidence" value="ECO:0007669"/>
    <property type="project" value="TreeGrafter"/>
</dbReference>
<sequence length="429" mass="46050">MSGSVPKDARPLRRSVPNDNDCLFSSIGYLCEAGGAKAVGRGLAGRLRRVVSERIAADAENIMFSEAVLGMAPAAYQAWIQNHFNWGGETEIFVLSTHYDVEISVVSCEGVNIITYNEGADKSGRIYILYTGQHYDPLVGVAGDGDAGTKLEGGELKLFPAGFRDLDGELKALAAEVAEEQRKKLLEKRVKRIKCNGCGHLCDDPEAFQLHCFDEAFADAHGDDFDYMCEEVEVVLSAEEAEKSSGMPDFSNTELVHTFYDLESEPLSNKFLCDPPIVVGGVAWPTVQHVDFAAKFVGAEAGKGVLEAIRTAATTDEARAAAYSVDDSHANPSFGPEAREERLRAAIYAKFGVQGEGGDTPTLLPGVGDAVAALRQRLLDTGDKYVAQIGDDKWTGVQALGGVPQGKNNVGKILMETRDHLKKLGAASG</sequence>
<accession>A0A7S1UIY4</accession>
<dbReference type="PANTHER" id="PTHR13312">
    <property type="entry name" value="HIV-INDUCED PROTEIN-7-LIKE PROTEASE"/>
    <property type="match status" value="1"/>
</dbReference>
<gene>
    <name evidence="5" type="ORF">PPAR1163_LOCUS27251</name>
</gene>
<dbReference type="GO" id="GO:0005634">
    <property type="term" value="C:nucleus"/>
    <property type="evidence" value="ECO:0007669"/>
    <property type="project" value="TreeGrafter"/>
</dbReference>
<dbReference type="CDD" id="cd15457">
    <property type="entry name" value="NADAR"/>
    <property type="match status" value="1"/>
</dbReference>
<dbReference type="InterPro" id="IPR037238">
    <property type="entry name" value="YbiA-like_sf"/>
</dbReference>
<name>A0A7S1UIY4_9STRA</name>
<dbReference type="GO" id="GO:0016579">
    <property type="term" value="P:protein deubiquitination"/>
    <property type="evidence" value="ECO:0007669"/>
    <property type="project" value="TreeGrafter"/>
</dbReference>
<dbReference type="CDD" id="cd22745">
    <property type="entry name" value="OTU_OTU1"/>
    <property type="match status" value="1"/>
</dbReference>
<comment type="subcellular location">
    <subcellularLocation>
        <location evidence="3">Cytoplasm</location>
    </subcellularLocation>
</comment>
<organism evidence="5">
    <name type="scientific">Phaeomonas parva</name>
    <dbReference type="NCBI Taxonomy" id="124430"/>
    <lineage>
        <taxon>Eukaryota</taxon>
        <taxon>Sar</taxon>
        <taxon>Stramenopiles</taxon>
        <taxon>Ochrophyta</taxon>
        <taxon>Pinguiophyceae</taxon>
        <taxon>Pinguiochrysidales</taxon>
        <taxon>Pinguiochrysidaceae</taxon>
        <taxon>Phaeomonas</taxon>
    </lineage>
</organism>